<dbReference type="AlphaFoldDB" id="A0AAV2VQS1"/>
<dbReference type="Proteomes" id="UP000018211">
    <property type="component" value="Unassembled WGS sequence"/>
</dbReference>
<comment type="caution">
    <text evidence="1">The sequence shown here is derived from an EMBL/GenBank/DDBJ whole genome shotgun (WGS) entry which is preliminary data.</text>
</comment>
<sequence>MSTIPMKIELSKHPLIEGLYIYKIGDIQVFFQYVQYDHEDQHLVFERANEVVTSKLALDSDQQLEEWDSTLSDLGVKLEYLE</sequence>
<name>A0AAV2VQS1_9VIBR</name>
<dbReference type="EMBL" id="CAOF01000101">
    <property type="protein sequence ID" value="CCO46783.1"/>
    <property type="molecule type" value="Genomic_DNA"/>
</dbReference>
<dbReference type="RefSeq" id="WP_022611824.1">
    <property type="nucleotide sequence ID" value="NZ_LK391965.1"/>
</dbReference>
<reference evidence="1 2" key="1">
    <citation type="journal article" date="2013" name="ISME J.">
        <title>Comparative genomics of pathogenic lineages of Vibrio nigripulchritudo identifies virulence-associated traits.</title>
        <authorList>
            <person name="Goudenege D."/>
            <person name="Labreuche Y."/>
            <person name="Krin E."/>
            <person name="Ansquer D."/>
            <person name="Mangenot S."/>
            <person name="Calteau A."/>
            <person name="Medigue C."/>
            <person name="Mazel D."/>
            <person name="Polz M.F."/>
            <person name="Le Roux F."/>
        </authorList>
    </citation>
    <scope>NUCLEOTIDE SEQUENCE [LARGE SCALE GENOMIC DNA]</scope>
    <source>
        <strain evidence="1 2">SOn1</strain>
    </source>
</reference>
<organism evidence="1 2">
    <name type="scientific">Vibrio nigripulchritudo SOn1</name>
    <dbReference type="NCBI Taxonomy" id="1238450"/>
    <lineage>
        <taxon>Bacteria</taxon>
        <taxon>Pseudomonadati</taxon>
        <taxon>Pseudomonadota</taxon>
        <taxon>Gammaproteobacteria</taxon>
        <taxon>Vibrionales</taxon>
        <taxon>Vibrionaceae</taxon>
        <taxon>Vibrio</taxon>
    </lineage>
</organism>
<evidence type="ECO:0000313" key="2">
    <source>
        <dbReference type="Proteomes" id="UP000018211"/>
    </source>
</evidence>
<proteinExistence type="predicted"/>
<evidence type="ECO:0000313" key="1">
    <source>
        <dbReference type="EMBL" id="CCO46783.1"/>
    </source>
</evidence>
<accession>A0AAV2VQS1</accession>
<gene>
    <name evidence="1" type="ORF">VIBNISOn1_190002</name>
</gene>
<protein>
    <submittedName>
        <fullName evidence="1">Uncharacterized protein</fullName>
    </submittedName>
</protein>